<feature type="domain" description="Helicase ATP-binding" evidence="2">
    <location>
        <begin position="1191"/>
        <end position="1371"/>
    </location>
</feature>
<dbReference type="NCBIfam" id="NF047352">
    <property type="entry name" value="P_loop_sacsin"/>
    <property type="match status" value="1"/>
</dbReference>
<dbReference type="InterPro" id="IPR014001">
    <property type="entry name" value="Helicase_ATP-bd"/>
</dbReference>
<dbReference type="InterPro" id="IPR027417">
    <property type="entry name" value="P-loop_NTPase"/>
</dbReference>
<dbReference type="Proteomes" id="UP001596135">
    <property type="component" value="Unassembled WGS sequence"/>
</dbReference>
<dbReference type="SMART" id="SM00487">
    <property type="entry name" value="DEXDc"/>
    <property type="match status" value="1"/>
</dbReference>
<feature type="domain" description="Helicase C-terminal" evidence="3">
    <location>
        <begin position="1440"/>
        <end position="1578"/>
    </location>
</feature>
<dbReference type="Pfam" id="PF04851">
    <property type="entry name" value="ResIII"/>
    <property type="match status" value="1"/>
</dbReference>
<evidence type="ECO:0000313" key="5">
    <source>
        <dbReference type="Proteomes" id="UP001596135"/>
    </source>
</evidence>
<name>A0ABW1LPA7_9ACTN</name>
<evidence type="ECO:0000259" key="2">
    <source>
        <dbReference type="PROSITE" id="PS51192"/>
    </source>
</evidence>
<gene>
    <name evidence="4" type="ORF">ACFPYL_19205</name>
</gene>
<dbReference type="InterPro" id="IPR050742">
    <property type="entry name" value="Helicase_Restrict-Modif_Enz"/>
</dbReference>
<dbReference type="SMART" id="SM00490">
    <property type="entry name" value="HELICc"/>
    <property type="match status" value="1"/>
</dbReference>
<dbReference type="Pfam" id="PF00271">
    <property type="entry name" value="Helicase_C"/>
    <property type="match status" value="1"/>
</dbReference>
<reference evidence="5" key="1">
    <citation type="journal article" date="2019" name="Int. J. Syst. Evol. Microbiol.">
        <title>The Global Catalogue of Microorganisms (GCM) 10K type strain sequencing project: providing services to taxonomists for standard genome sequencing and annotation.</title>
        <authorList>
            <consortium name="The Broad Institute Genomics Platform"/>
            <consortium name="The Broad Institute Genome Sequencing Center for Infectious Disease"/>
            <person name="Wu L."/>
            <person name="Ma J."/>
        </authorList>
    </citation>
    <scope>NUCLEOTIDE SEQUENCE [LARGE SCALE GENOMIC DNA]</scope>
    <source>
        <strain evidence="5">CCUG 54522</strain>
    </source>
</reference>
<accession>A0ABW1LPA7</accession>
<sequence>MQGWERGADGLAKVVWEQTDVCLKVYAEDPSRVLQDANNERRISEGGYATRQLEELLQNAVDAARKAGERVEVLLTKDTLYVANDGEPFDERGLRSVMASDISSKDDDKIGKFGIGFKSVLAVSTSPRVFSRTVSFGFDKAWATETLKDEGYEFAQYPTMRLARSLDPIAEGSARDHNLRELMEWASTVVVVPLAVSYETISRRLYDFPAEFILFSPHIKRARLRNLAESDPAAKQGTSGRPSDRSISQEAVTDGSVILKSGGVSARWVVKRAMHVPSSSARREGGHVASRQQVEVQYALPIPPGSSRLGRFWAYFPTNFETTLTGLINAPWKLSDDRTGLLEGGFNIELLEKLPRLVGQALQILSGTSDAVSALDAMPARGLESRNWVDREINDPIFRELRRVPSLPDGTNTLRRPADVKWIGDAPNEWLEHWARIKDAPLEKWLHPNAYSSPERRNKIVRLMQHERGSSDAPTQSGIDEWLESLVAPGTVEASAEAILLAARVAMDAAASSEVKVRSAAAGVRSTKIIRLENGEFRAPAKGRVFVRVPGDTTSDVDFVDPALAALPAVREALSQLGIVVMDRSGELRRLLAEAKTSAALKSPASVWPAIWTVLRDIPRDTALQILREDLGQDLVSHVRVRTAAGTWLPIPQAFLPGRIIPADGSRDRDRLIDPGFHSPDEDLLHELDAVDAPVWRMHSPTEPWFAVYEDGMRDAFVAKQPKGGSRPDPAKIEVSAGTKGSPPPWPLAPLRTLSPEGIAAATEHLMSRPVSANWRVQHASNASYGSFQVIPPEVWFLRKHGLLRTEFGVRRPTSTLLAGDAIDPSILPAVDVSDSWATALGIESDPERLTAAEWRDLKAVADTWRGPGDDERRTTFYAWLPGRIECDSLVVRVGRQLQAVETKNVGVTSEPAVHESMVEAQIPVLFVDDADDADRFIETWGMPRGKDLLQEEIVAETSGEAVFLTDMYPPLKLRLDPADQDLRLQPASRLVKMIATPRGQVASPIQARRDGDVILVTATKPTEQIEQVSRVLGLGMDAAAIAKVLQQMERTATNKLRAELKKAKSDDERLVVAVGVDALRRCVPAQALEVLDGATGGASPTDVASLARSVHGVAILKQLRPALEERGLEPPREWTGRHRTRQWVHDHGFPSDWAGFPGSTRAAVEVIDGPAILSPLHDYQDFVTDRIKSMLRGVGNERGMVSLPTGAGKTRVTVQALVNAVREGDVPASVPQIWIAQTDELCEQAAETWTYVWRAIGPQVPMRLGRLWANNEVPEEPGTFQLVIATVDKLNSLVSRSNGEYDWLRQPSVIVIDEAHTSIASSYTRVLDWLGRGARPRKGEVRKPLIGLTATPFRGTSVDETERLAGRYLGNRLDRGAFVKEDPYEELQDMGVLAQVKHRILDGSDAELTASDIAEIEKMKRLPPAVTERLGANLTRTLKVVDSIAALPDDWTVLAFAPSVENARVLAALLSHQGIPAVSVSADTETAARRHYVEEFKAGRIRVLTNFNVLTQGFDAPKVQAVYVARPTFSPNVYQQMIGRGLRGPKNGGSEEVLIVNVQDNFQQYGDLLAFREFEYLWTKR</sequence>
<dbReference type="Gene3D" id="3.40.50.300">
    <property type="entry name" value="P-loop containing nucleotide triphosphate hydrolases"/>
    <property type="match status" value="2"/>
</dbReference>
<dbReference type="PANTHER" id="PTHR47396">
    <property type="entry name" value="TYPE I RESTRICTION ENZYME ECOKI R PROTEIN"/>
    <property type="match status" value="1"/>
</dbReference>
<dbReference type="PROSITE" id="PS51192">
    <property type="entry name" value="HELICASE_ATP_BIND_1"/>
    <property type="match status" value="1"/>
</dbReference>
<dbReference type="EMBL" id="JBHSRJ010000008">
    <property type="protein sequence ID" value="MFC6045225.1"/>
    <property type="molecule type" value="Genomic_DNA"/>
</dbReference>
<feature type="region of interest" description="Disordered" evidence="1">
    <location>
        <begin position="229"/>
        <end position="248"/>
    </location>
</feature>
<dbReference type="SUPFAM" id="SSF55874">
    <property type="entry name" value="ATPase domain of HSP90 chaperone/DNA topoisomerase II/histidine kinase"/>
    <property type="match status" value="1"/>
</dbReference>
<protein>
    <submittedName>
        <fullName evidence="4">Sacsin N-terminal ATP-binding-like domain-containing protein</fullName>
    </submittedName>
</protein>
<proteinExistence type="predicted"/>
<evidence type="ECO:0000256" key="1">
    <source>
        <dbReference type="SAM" id="MobiDB-lite"/>
    </source>
</evidence>
<comment type="caution">
    <text evidence="4">The sequence shown here is derived from an EMBL/GenBank/DDBJ whole genome shotgun (WGS) entry which is preliminary data.</text>
</comment>
<organism evidence="4 5">
    <name type="scientific">Nocardioides hankookensis</name>
    <dbReference type="NCBI Taxonomy" id="443157"/>
    <lineage>
        <taxon>Bacteria</taxon>
        <taxon>Bacillati</taxon>
        <taxon>Actinomycetota</taxon>
        <taxon>Actinomycetes</taxon>
        <taxon>Propionibacteriales</taxon>
        <taxon>Nocardioidaceae</taxon>
        <taxon>Nocardioides</taxon>
    </lineage>
</organism>
<dbReference type="SUPFAM" id="SSF52540">
    <property type="entry name" value="P-loop containing nucleoside triphosphate hydrolases"/>
    <property type="match status" value="1"/>
</dbReference>
<dbReference type="RefSeq" id="WP_379158014.1">
    <property type="nucleotide sequence ID" value="NZ_JBHSRJ010000008.1"/>
</dbReference>
<keyword evidence="5" id="KW-1185">Reference proteome</keyword>
<dbReference type="InterPro" id="IPR036890">
    <property type="entry name" value="HATPase_C_sf"/>
</dbReference>
<feature type="region of interest" description="Disordered" evidence="1">
    <location>
        <begin position="720"/>
        <end position="747"/>
    </location>
</feature>
<evidence type="ECO:0000259" key="3">
    <source>
        <dbReference type="PROSITE" id="PS51194"/>
    </source>
</evidence>
<dbReference type="InterPro" id="IPR006935">
    <property type="entry name" value="Helicase/UvrB_N"/>
</dbReference>
<dbReference type="PROSITE" id="PS51194">
    <property type="entry name" value="HELICASE_CTER"/>
    <property type="match status" value="1"/>
</dbReference>
<dbReference type="InterPro" id="IPR001650">
    <property type="entry name" value="Helicase_C-like"/>
</dbReference>
<evidence type="ECO:0000313" key="4">
    <source>
        <dbReference type="EMBL" id="MFC6045225.1"/>
    </source>
</evidence>
<dbReference type="Gene3D" id="3.30.565.10">
    <property type="entry name" value="Histidine kinase-like ATPase, C-terminal domain"/>
    <property type="match status" value="1"/>
</dbReference>
<dbReference type="PANTHER" id="PTHR47396:SF1">
    <property type="entry name" value="ATP-DEPENDENT HELICASE IRC3-RELATED"/>
    <property type="match status" value="1"/>
</dbReference>
<feature type="compositionally biased region" description="Polar residues" evidence="1">
    <location>
        <begin position="236"/>
        <end position="248"/>
    </location>
</feature>